<gene>
    <name evidence="5" type="ORF">I8752_32535</name>
</gene>
<dbReference type="PANTHER" id="PTHR42760:SF37">
    <property type="entry name" value="CLAVALDEHYDE DEHYDROGENASE"/>
    <property type="match status" value="1"/>
</dbReference>
<comment type="similarity">
    <text evidence="1 3">Belongs to the short-chain dehydrogenases/reductases (SDR) family.</text>
</comment>
<accession>A0A8J7IIZ2</accession>
<dbReference type="RefSeq" id="WP_214436295.1">
    <property type="nucleotide sequence ID" value="NZ_CAWPUQ010000225.1"/>
</dbReference>
<evidence type="ECO:0000256" key="2">
    <source>
        <dbReference type="ARBA" id="ARBA00023002"/>
    </source>
</evidence>
<dbReference type="InterPro" id="IPR020904">
    <property type="entry name" value="Sc_DH/Rdtase_CS"/>
</dbReference>
<dbReference type="FunFam" id="3.40.50.720:FF:000084">
    <property type="entry name" value="Short-chain dehydrogenase reductase"/>
    <property type="match status" value="1"/>
</dbReference>
<reference evidence="5 6" key="1">
    <citation type="journal article" date="2021" name="Int. J. Syst. Evol. Microbiol.">
        <title>Amazonocrinis nigriterrae gen. nov., sp. nov., Atlanticothrix silvestris gen. nov., sp. nov. and Dendronalium phyllosphericum gen. nov., sp. nov., nostocacean cyanobacteria from Brazilian environments.</title>
        <authorList>
            <person name="Alvarenga D.O."/>
            <person name="Andreote A.P.D."/>
            <person name="Branco L.H.Z."/>
            <person name="Delbaje E."/>
            <person name="Cruz R.B."/>
            <person name="Varani A.M."/>
            <person name="Fiore M.F."/>
        </authorList>
    </citation>
    <scope>NUCLEOTIDE SEQUENCE [LARGE SCALE GENOMIC DNA]</scope>
    <source>
        <strain evidence="5 6">CENA369</strain>
    </source>
</reference>
<dbReference type="InterPro" id="IPR002347">
    <property type="entry name" value="SDR_fam"/>
</dbReference>
<dbReference type="CDD" id="cd05233">
    <property type="entry name" value="SDR_c"/>
    <property type="match status" value="1"/>
</dbReference>
<dbReference type="SUPFAM" id="SSF51735">
    <property type="entry name" value="NAD(P)-binding Rossmann-fold domains"/>
    <property type="match status" value="1"/>
</dbReference>
<dbReference type="PRINTS" id="PR00081">
    <property type="entry name" value="GDHRDH"/>
</dbReference>
<dbReference type="InterPro" id="IPR036291">
    <property type="entry name" value="NAD(P)-bd_dom_sf"/>
</dbReference>
<dbReference type="EMBL" id="JAECZA010000289">
    <property type="protein sequence ID" value="MBH8577610.1"/>
    <property type="molecule type" value="Genomic_DNA"/>
</dbReference>
<proteinExistence type="inferred from homology"/>
<dbReference type="PANTHER" id="PTHR42760">
    <property type="entry name" value="SHORT-CHAIN DEHYDROGENASES/REDUCTASES FAMILY MEMBER"/>
    <property type="match status" value="1"/>
</dbReference>
<evidence type="ECO:0000259" key="4">
    <source>
        <dbReference type="SMART" id="SM00822"/>
    </source>
</evidence>
<evidence type="ECO:0000313" key="5">
    <source>
        <dbReference type="EMBL" id="MBH8577610.1"/>
    </source>
</evidence>
<dbReference type="AlphaFoldDB" id="A0A8J7IIZ2"/>
<evidence type="ECO:0000256" key="3">
    <source>
        <dbReference type="RuleBase" id="RU000363"/>
    </source>
</evidence>
<feature type="domain" description="Ketoreductase" evidence="4">
    <location>
        <begin position="7"/>
        <end position="194"/>
    </location>
</feature>
<evidence type="ECO:0000313" key="6">
    <source>
        <dbReference type="Proteomes" id="UP000662314"/>
    </source>
</evidence>
<comment type="caution">
    <text evidence="5">The sequence shown here is derived from an EMBL/GenBank/DDBJ whole genome shotgun (WGS) entry which is preliminary data.</text>
</comment>
<dbReference type="Pfam" id="PF00106">
    <property type="entry name" value="adh_short"/>
    <property type="match status" value="1"/>
</dbReference>
<sequence>MSKLKGKSVLITGASQGLGRQLAIDFAREGATRISIIGRRVEGLNEVCQRIQEIAPQTKVLAIAADLAQAEEVERVVAMTLREFDHRLDVLVNNAAAIGPTPIPFLVDYPLEDFRYVLNTNLIAPFVMIQKVFPTMVKTGGSIINVTSDTGVTGYPGWGAYSISKFSLEGMSQVWAAELEGSWVRLNWVDPGDMNTAMHRASEPEADRTRWAEPAKVTDVFIYLASDESQRVSGQRFQAQVPD</sequence>
<keyword evidence="2" id="KW-0560">Oxidoreductase</keyword>
<name>A0A8J7IIZ2_9NOST</name>
<dbReference type="SMART" id="SM00822">
    <property type="entry name" value="PKS_KR"/>
    <property type="match status" value="1"/>
</dbReference>
<dbReference type="InterPro" id="IPR057326">
    <property type="entry name" value="KR_dom"/>
</dbReference>
<dbReference type="Proteomes" id="UP000662314">
    <property type="component" value="Unassembled WGS sequence"/>
</dbReference>
<dbReference type="GO" id="GO:0016616">
    <property type="term" value="F:oxidoreductase activity, acting on the CH-OH group of donors, NAD or NADP as acceptor"/>
    <property type="evidence" value="ECO:0007669"/>
    <property type="project" value="TreeGrafter"/>
</dbReference>
<dbReference type="Gene3D" id="3.40.50.720">
    <property type="entry name" value="NAD(P)-binding Rossmann-like Domain"/>
    <property type="match status" value="1"/>
</dbReference>
<protein>
    <submittedName>
        <fullName evidence="5">SDR family oxidoreductase</fullName>
    </submittedName>
</protein>
<keyword evidence="6" id="KW-1185">Reference proteome</keyword>
<dbReference type="PROSITE" id="PS00061">
    <property type="entry name" value="ADH_SHORT"/>
    <property type="match status" value="1"/>
</dbReference>
<organism evidence="5 6">
    <name type="scientific">Dendronalium phyllosphericum CENA369</name>
    <dbReference type="NCBI Taxonomy" id="1725256"/>
    <lineage>
        <taxon>Bacteria</taxon>
        <taxon>Bacillati</taxon>
        <taxon>Cyanobacteriota</taxon>
        <taxon>Cyanophyceae</taxon>
        <taxon>Nostocales</taxon>
        <taxon>Nostocaceae</taxon>
        <taxon>Dendronalium</taxon>
        <taxon>Dendronalium phyllosphericum</taxon>
    </lineage>
</organism>
<evidence type="ECO:0000256" key="1">
    <source>
        <dbReference type="ARBA" id="ARBA00006484"/>
    </source>
</evidence>
<dbReference type="PRINTS" id="PR00080">
    <property type="entry name" value="SDRFAMILY"/>
</dbReference>